<accession>A0A1Q3EIQ9</accession>
<reference evidence="1 2" key="2">
    <citation type="submission" date="2017-02" db="EMBL/GenBank/DDBJ databases">
        <title>A genome survey and senescence transcriptome analysis in Lentinula edodes.</title>
        <authorList>
            <person name="Sakamoto Y."/>
            <person name="Nakade K."/>
            <person name="Sato S."/>
            <person name="Yoshida Y."/>
            <person name="Miyazaki K."/>
            <person name="Natsume S."/>
            <person name="Konno N."/>
        </authorList>
    </citation>
    <scope>NUCLEOTIDE SEQUENCE [LARGE SCALE GENOMIC DNA]</scope>
    <source>
        <strain evidence="1 2">NBRC 111202</strain>
    </source>
</reference>
<sequence>MLAAPPISLPDHIIRIYAQRNLEIAEPICPCLLQVLYMYQTWSPNKMLFEKLDVTIVSSRQTYAKHYLVDHLVIYSPRGLQPYFAIYHFLFATTYFCHYLTSRPSYFSWLWCEQSTKLFWLAIHGGSGHDVFTPSATPRIFKASSFRSEEMCPFIGR</sequence>
<organism evidence="1 2">
    <name type="scientific">Lentinula edodes</name>
    <name type="common">Shiitake mushroom</name>
    <name type="synonym">Lentinus edodes</name>
    <dbReference type="NCBI Taxonomy" id="5353"/>
    <lineage>
        <taxon>Eukaryota</taxon>
        <taxon>Fungi</taxon>
        <taxon>Dikarya</taxon>
        <taxon>Basidiomycota</taxon>
        <taxon>Agaricomycotina</taxon>
        <taxon>Agaricomycetes</taxon>
        <taxon>Agaricomycetidae</taxon>
        <taxon>Agaricales</taxon>
        <taxon>Marasmiineae</taxon>
        <taxon>Omphalotaceae</taxon>
        <taxon>Lentinula</taxon>
    </lineage>
</organism>
<dbReference type="AlphaFoldDB" id="A0A1Q3EIQ9"/>
<keyword evidence="2" id="KW-1185">Reference proteome</keyword>
<gene>
    <name evidence="1" type="ORF">LENED_009036</name>
</gene>
<evidence type="ECO:0000313" key="1">
    <source>
        <dbReference type="EMBL" id="GAW07071.1"/>
    </source>
</evidence>
<proteinExistence type="predicted"/>
<dbReference type="Proteomes" id="UP000188533">
    <property type="component" value="Unassembled WGS sequence"/>
</dbReference>
<evidence type="ECO:0000313" key="2">
    <source>
        <dbReference type="Proteomes" id="UP000188533"/>
    </source>
</evidence>
<protein>
    <submittedName>
        <fullName evidence="1">Uncharacterized protein</fullName>
    </submittedName>
</protein>
<comment type="caution">
    <text evidence="1">The sequence shown here is derived from an EMBL/GenBank/DDBJ whole genome shotgun (WGS) entry which is preliminary data.</text>
</comment>
<dbReference type="EMBL" id="BDGU01000395">
    <property type="protein sequence ID" value="GAW07071.1"/>
    <property type="molecule type" value="Genomic_DNA"/>
</dbReference>
<name>A0A1Q3EIQ9_LENED</name>
<reference evidence="1 2" key="1">
    <citation type="submission" date="2016-08" db="EMBL/GenBank/DDBJ databases">
        <authorList>
            <consortium name="Lentinula edodes genome sequencing consortium"/>
            <person name="Sakamoto Y."/>
            <person name="Nakade K."/>
            <person name="Sato S."/>
            <person name="Yoshida Y."/>
            <person name="Miyazaki K."/>
            <person name="Natsume S."/>
            <person name="Konno N."/>
        </authorList>
    </citation>
    <scope>NUCLEOTIDE SEQUENCE [LARGE SCALE GENOMIC DNA]</scope>
    <source>
        <strain evidence="1 2">NBRC 111202</strain>
    </source>
</reference>